<gene>
    <name evidence="1" type="ORF">M1R53_07475</name>
</gene>
<dbReference type="EMBL" id="CP096649">
    <property type="protein sequence ID" value="UQK59073.1"/>
    <property type="molecule type" value="Genomic_DNA"/>
</dbReference>
<protein>
    <submittedName>
        <fullName evidence="1">Uncharacterized protein</fullName>
    </submittedName>
</protein>
<keyword evidence="2" id="KW-1185">Reference proteome</keyword>
<dbReference type="Proteomes" id="UP000831151">
    <property type="component" value="Chromosome"/>
</dbReference>
<proteinExistence type="predicted"/>
<evidence type="ECO:0000313" key="1">
    <source>
        <dbReference type="EMBL" id="UQK59073.1"/>
    </source>
</evidence>
<sequence length="147" mass="16756">MKQKQLAALIPAYDSEGINTTVAIYQDMSAENLKVSIRTAVSRLFRDKLADEKGYRKWAKTVAEKKTGLALVIRDTRLVGIKCRKLRSKGDGSMIYLNRSLIYDIEDGYVHIQGLTKIPVLAKKRTIRDRIKDCDRISKAYDEKFGD</sequence>
<organism evidence="1 2">
    <name type="scientific">Fenollaria massiliensis</name>
    <dbReference type="NCBI Taxonomy" id="938288"/>
    <lineage>
        <taxon>Bacteria</taxon>
        <taxon>Bacillati</taxon>
        <taxon>Bacillota</taxon>
        <taxon>Clostridia</taxon>
        <taxon>Eubacteriales</taxon>
        <taxon>Fenollaria</taxon>
    </lineage>
</organism>
<dbReference type="RefSeq" id="WP_249242595.1">
    <property type="nucleotide sequence ID" value="NZ_CP096649.1"/>
</dbReference>
<evidence type="ECO:0000313" key="2">
    <source>
        <dbReference type="Proteomes" id="UP000831151"/>
    </source>
</evidence>
<name>A0A9E7DJ20_9FIRM</name>
<dbReference type="KEGG" id="fms:M1R53_07475"/>
<accession>A0A9E7DJ20</accession>
<dbReference type="AlphaFoldDB" id="A0A9E7DJ20"/>
<reference evidence="1" key="1">
    <citation type="submission" date="2022-04" db="EMBL/GenBank/DDBJ databases">
        <title>Complete genome sequences of Ezakiella coagulans and Fenollaria massiliensis.</title>
        <authorList>
            <person name="France M.T."/>
            <person name="Clifford J."/>
            <person name="Narina S."/>
            <person name="Rutt L."/>
            <person name="Ravel J."/>
        </authorList>
    </citation>
    <scope>NUCLEOTIDE SEQUENCE</scope>
    <source>
        <strain evidence="1">C0061C2</strain>
    </source>
</reference>